<gene>
    <name evidence="2" type="ORF">PISMIDRAFT_88074</name>
</gene>
<evidence type="ECO:0000313" key="3">
    <source>
        <dbReference type="Proteomes" id="UP000054018"/>
    </source>
</evidence>
<proteinExistence type="predicted"/>
<reference evidence="2 3" key="1">
    <citation type="submission" date="2014-04" db="EMBL/GenBank/DDBJ databases">
        <authorList>
            <consortium name="DOE Joint Genome Institute"/>
            <person name="Kuo A."/>
            <person name="Kohler A."/>
            <person name="Costa M.D."/>
            <person name="Nagy L.G."/>
            <person name="Floudas D."/>
            <person name="Copeland A."/>
            <person name="Barry K.W."/>
            <person name="Cichocki N."/>
            <person name="Veneault-Fourrey C."/>
            <person name="LaButti K."/>
            <person name="Lindquist E.A."/>
            <person name="Lipzen A."/>
            <person name="Lundell T."/>
            <person name="Morin E."/>
            <person name="Murat C."/>
            <person name="Sun H."/>
            <person name="Tunlid A."/>
            <person name="Henrissat B."/>
            <person name="Grigoriev I.V."/>
            <person name="Hibbett D.S."/>
            <person name="Martin F."/>
            <person name="Nordberg H.P."/>
            <person name="Cantor M.N."/>
            <person name="Hua S.X."/>
        </authorList>
    </citation>
    <scope>NUCLEOTIDE SEQUENCE [LARGE SCALE GENOMIC DNA]</scope>
    <source>
        <strain evidence="2 3">441</strain>
    </source>
</reference>
<reference evidence="3" key="2">
    <citation type="submission" date="2015-01" db="EMBL/GenBank/DDBJ databases">
        <title>Evolutionary Origins and Diversification of the Mycorrhizal Mutualists.</title>
        <authorList>
            <consortium name="DOE Joint Genome Institute"/>
            <consortium name="Mycorrhizal Genomics Consortium"/>
            <person name="Kohler A."/>
            <person name="Kuo A."/>
            <person name="Nagy L.G."/>
            <person name="Floudas D."/>
            <person name="Copeland A."/>
            <person name="Barry K.W."/>
            <person name="Cichocki N."/>
            <person name="Veneault-Fourrey C."/>
            <person name="LaButti K."/>
            <person name="Lindquist E.A."/>
            <person name="Lipzen A."/>
            <person name="Lundell T."/>
            <person name="Morin E."/>
            <person name="Murat C."/>
            <person name="Riley R."/>
            <person name="Ohm R."/>
            <person name="Sun H."/>
            <person name="Tunlid A."/>
            <person name="Henrissat B."/>
            <person name="Grigoriev I.V."/>
            <person name="Hibbett D.S."/>
            <person name="Martin F."/>
        </authorList>
    </citation>
    <scope>NUCLEOTIDE SEQUENCE [LARGE SCALE GENOMIC DNA]</scope>
    <source>
        <strain evidence="3">441</strain>
    </source>
</reference>
<feature type="region of interest" description="Disordered" evidence="1">
    <location>
        <begin position="328"/>
        <end position="358"/>
    </location>
</feature>
<dbReference type="AlphaFoldDB" id="A0A0D0ADM6"/>
<dbReference type="OrthoDB" id="10255344at2759"/>
<feature type="compositionally biased region" description="Basic residues" evidence="1">
    <location>
        <begin position="160"/>
        <end position="169"/>
    </location>
</feature>
<organism evidence="2 3">
    <name type="scientific">Pisolithus microcarpus 441</name>
    <dbReference type="NCBI Taxonomy" id="765257"/>
    <lineage>
        <taxon>Eukaryota</taxon>
        <taxon>Fungi</taxon>
        <taxon>Dikarya</taxon>
        <taxon>Basidiomycota</taxon>
        <taxon>Agaricomycotina</taxon>
        <taxon>Agaricomycetes</taxon>
        <taxon>Agaricomycetidae</taxon>
        <taxon>Boletales</taxon>
        <taxon>Sclerodermatineae</taxon>
        <taxon>Pisolithaceae</taxon>
        <taxon>Pisolithus</taxon>
    </lineage>
</organism>
<accession>A0A0D0ADM6</accession>
<protein>
    <submittedName>
        <fullName evidence="2">Unplaced genomic scaffold scaffold_3, whole genome shotgun sequence</fullName>
    </submittedName>
</protein>
<dbReference type="Proteomes" id="UP000054018">
    <property type="component" value="Unassembled WGS sequence"/>
</dbReference>
<name>A0A0D0ADM6_9AGAM</name>
<evidence type="ECO:0000313" key="2">
    <source>
        <dbReference type="EMBL" id="KIK30173.1"/>
    </source>
</evidence>
<keyword evidence="3" id="KW-1185">Reference proteome</keyword>
<sequence>MSLSDLGKNDVSAEMQAIKDRLASQDTENAGLRTLLMRREAELNEIKASLNQTLYKLSKEADRALRLEGALADRDIELQKERISRENVEHVLMATQEKFKAQERSTKELEATMDTLSQHSQSTNTERRALENEKVALQSRVRELQMLFQQYEAQAASSRLPKRAGRRRSSSLTNHRSSNLEQELNDCKVQLAVKEKDLCTLREKLAHSQDDLLKAENMRISAEKASQKRVSELLATLEAKEDEFEALKRGGTDGDAKEREAALLQRIDEDEAKIAALESMIKGGQSNGVGQSTYNKLQSRLKAESERLHRCEDSRTQLLAEKRELHEERDAMRQELMRNNELLRETRGLLRDSQSKQM</sequence>
<dbReference type="HOGENOM" id="CLU_774146_0_0_1"/>
<dbReference type="STRING" id="765257.A0A0D0ADM6"/>
<evidence type="ECO:0000256" key="1">
    <source>
        <dbReference type="SAM" id="MobiDB-lite"/>
    </source>
</evidence>
<feature type="region of interest" description="Disordered" evidence="1">
    <location>
        <begin position="155"/>
        <end position="177"/>
    </location>
</feature>
<dbReference type="EMBL" id="KN833687">
    <property type="protein sequence ID" value="KIK30173.1"/>
    <property type="molecule type" value="Genomic_DNA"/>
</dbReference>